<evidence type="ECO:0000313" key="2">
    <source>
        <dbReference type="Proteomes" id="UP001458880"/>
    </source>
</evidence>
<organism evidence="1 2">
    <name type="scientific">Popillia japonica</name>
    <name type="common">Japanese beetle</name>
    <dbReference type="NCBI Taxonomy" id="7064"/>
    <lineage>
        <taxon>Eukaryota</taxon>
        <taxon>Metazoa</taxon>
        <taxon>Ecdysozoa</taxon>
        <taxon>Arthropoda</taxon>
        <taxon>Hexapoda</taxon>
        <taxon>Insecta</taxon>
        <taxon>Pterygota</taxon>
        <taxon>Neoptera</taxon>
        <taxon>Endopterygota</taxon>
        <taxon>Coleoptera</taxon>
        <taxon>Polyphaga</taxon>
        <taxon>Scarabaeiformia</taxon>
        <taxon>Scarabaeidae</taxon>
        <taxon>Rutelinae</taxon>
        <taxon>Popillia</taxon>
    </lineage>
</organism>
<keyword evidence="2" id="KW-1185">Reference proteome</keyword>
<dbReference type="Proteomes" id="UP001458880">
    <property type="component" value="Unassembled WGS sequence"/>
</dbReference>
<comment type="caution">
    <text evidence="1">The sequence shown here is derived from an EMBL/GenBank/DDBJ whole genome shotgun (WGS) entry which is preliminary data.</text>
</comment>
<evidence type="ECO:0000313" key="1">
    <source>
        <dbReference type="EMBL" id="KAK9708793.1"/>
    </source>
</evidence>
<dbReference type="AlphaFoldDB" id="A0AAW1JWR7"/>
<dbReference type="EMBL" id="JASPKY010000321">
    <property type="protein sequence ID" value="KAK9708793.1"/>
    <property type="molecule type" value="Genomic_DNA"/>
</dbReference>
<proteinExistence type="predicted"/>
<sequence length="216" mass="24903">MVLSHISDHVAQKIVFRLDVGNVKSRRHFTEPKIQEFLTGLSSEDWLEVYNTPSHYLSSEPSRQSSLPSHIACRGQSTCDFCTMLKTRSSDLCVYWKRQLLKPPHLYLGRFCIIVITLLRCECTSSLDGYWNGGNAEPESQSEQEEHLLQYDHIRETIELVIRRPQNEYAGEVEKNITTSDIVWKLVDPSSSLTNLEFTENKIGIIEDVVETYLHK</sequence>
<gene>
    <name evidence="1" type="ORF">QE152_g27010</name>
</gene>
<reference evidence="1 2" key="1">
    <citation type="journal article" date="2024" name="BMC Genomics">
        <title>De novo assembly and annotation of Popillia japonica's genome with initial clues to its potential as an invasive pest.</title>
        <authorList>
            <person name="Cucini C."/>
            <person name="Boschi S."/>
            <person name="Funari R."/>
            <person name="Cardaioli E."/>
            <person name="Iannotti N."/>
            <person name="Marturano G."/>
            <person name="Paoli F."/>
            <person name="Bruttini M."/>
            <person name="Carapelli A."/>
            <person name="Frati F."/>
            <person name="Nardi F."/>
        </authorList>
    </citation>
    <scope>NUCLEOTIDE SEQUENCE [LARGE SCALE GENOMIC DNA]</scope>
    <source>
        <strain evidence="1">DMR45628</strain>
    </source>
</reference>
<name>A0AAW1JWR7_POPJA</name>
<accession>A0AAW1JWR7</accession>
<protein>
    <submittedName>
        <fullName evidence="1">Uncharacterized protein</fullName>
    </submittedName>
</protein>